<keyword evidence="2 4" id="KW-0012">Acyltransferase</keyword>
<gene>
    <name evidence="4" type="ORF">RN606_00750</name>
</gene>
<accession>A0AA96FAL4</accession>
<dbReference type="InterPro" id="IPR000182">
    <property type="entry name" value="GNAT_dom"/>
</dbReference>
<proteinExistence type="predicted"/>
<dbReference type="Proteomes" id="UP001304125">
    <property type="component" value="Chromosome"/>
</dbReference>
<name>A0AA96FAL4_9MICO</name>
<dbReference type="InterPro" id="IPR016181">
    <property type="entry name" value="Acyl_CoA_acyltransferase"/>
</dbReference>
<dbReference type="InterPro" id="IPR050832">
    <property type="entry name" value="Bact_Acetyltransf"/>
</dbReference>
<dbReference type="SUPFAM" id="SSF55729">
    <property type="entry name" value="Acyl-CoA N-acyltransferases (Nat)"/>
    <property type="match status" value="1"/>
</dbReference>
<dbReference type="PANTHER" id="PTHR43877">
    <property type="entry name" value="AMINOALKYLPHOSPHONATE N-ACETYLTRANSFERASE-RELATED-RELATED"/>
    <property type="match status" value="1"/>
</dbReference>
<evidence type="ECO:0000256" key="2">
    <source>
        <dbReference type="ARBA" id="ARBA00023315"/>
    </source>
</evidence>
<keyword evidence="1 4" id="KW-0808">Transferase</keyword>
<dbReference type="PROSITE" id="PS51186">
    <property type="entry name" value="GNAT"/>
    <property type="match status" value="1"/>
</dbReference>
<sequence>MVTIRDGVVPDDVERCAEVWVAAIERRDGSVDHETMARRVRESFASPLVRFAIATAPRFGFATVEQGTVDAAEAYLHYLAVDPRGIGSGVGCELLADAIAHATAAGFTTLALDVKEDNVRAISLYERAGFKAAGTPVRHATAAYRMQSYILRLA</sequence>
<dbReference type="EMBL" id="CP134879">
    <property type="protein sequence ID" value="WNM24710.1"/>
    <property type="molecule type" value="Genomic_DNA"/>
</dbReference>
<dbReference type="AlphaFoldDB" id="A0AA96FAL4"/>
<evidence type="ECO:0000256" key="1">
    <source>
        <dbReference type="ARBA" id="ARBA00022679"/>
    </source>
</evidence>
<feature type="domain" description="N-acetyltransferase" evidence="3">
    <location>
        <begin position="2"/>
        <end position="151"/>
    </location>
</feature>
<dbReference type="Gene3D" id="3.40.630.30">
    <property type="match status" value="1"/>
</dbReference>
<evidence type="ECO:0000313" key="4">
    <source>
        <dbReference type="EMBL" id="WNM24710.1"/>
    </source>
</evidence>
<organism evidence="4 5">
    <name type="scientific">Demequina capsici</name>
    <dbReference type="NCBI Taxonomy" id="3075620"/>
    <lineage>
        <taxon>Bacteria</taxon>
        <taxon>Bacillati</taxon>
        <taxon>Actinomycetota</taxon>
        <taxon>Actinomycetes</taxon>
        <taxon>Micrococcales</taxon>
        <taxon>Demequinaceae</taxon>
        <taxon>Demequina</taxon>
    </lineage>
</organism>
<evidence type="ECO:0000313" key="5">
    <source>
        <dbReference type="Proteomes" id="UP001304125"/>
    </source>
</evidence>
<dbReference type="Pfam" id="PF00583">
    <property type="entry name" value="Acetyltransf_1"/>
    <property type="match status" value="1"/>
</dbReference>
<reference evidence="4 5" key="1">
    <citation type="submission" date="2023-09" db="EMBL/GenBank/DDBJ databases">
        <title>Demequina sp. a novel bacteria isolated from Capsicum annuum.</title>
        <authorList>
            <person name="Humaira Z."/>
            <person name="Lee J."/>
            <person name="Cho D."/>
        </authorList>
    </citation>
    <scope>NUCLEOTIDE SEQUENCE [LARGE SCALE GENOMIC DNA]</scope>
    <source>
        <strain evidence="4 5">OYTSA14</strain>
    </source>
</reference>
<dbReference type="RefSeq" id="WP_313498855.1">
    <property type="nucleotide sequence ID" value="NZ_CP134879.1"/>
</dbReference>
<dbReference type="EC" id="2.3.1.-" evidence="4"/>
<evidence type="ECO:0000259" key="3">
    <source>
        <dbReference type="PROSITE" id="PS51186"/>
    </source>
</evidence>
<dbReference type="GO" id="GO:0016747">
    <property type="term" value="F:acyltransferase activity, transferring groups other than amino-acyl groups"/>
    <property type="evidence" value="ECO:0007669"/>
    <property type="project" value="InterPro"/>
</dbReference>
<protein>
    <submittedName>
        <fullName evidence="4">GNAT family N-acetyltransferase</fullName>
        <ecNumber evidence="4">2.3.1.-</ecNumber>
    </submittedName>
</protein>
<keyword evidence="5" id="KW-1185">Reference proteome</keyword>